<proteinExistence type="predicted"/>
<keyword evidence="2" id="KW-1185">Reference proteome</keyword>
<reference evidence="1" key="1">
    <citation type="submission" date="2018-11" db="EMBL/GenBank/DDBJ databases">
        <authorList>
            <consortium name="Pathogen Informatics"/>
        </authorList>
    </citation>
    <scope>NUCLEOTIDE SEQUENCE</scope>
</reference>
<dbReference type="Proteomes" id="UP000784294">
    <property type="component" value="Unassembled WGS sequence"/>
</dbReference>
<name>A0A3S5A6A9_9PLAT</name>
<dbReference type="EMBL" id="CAAALY010098353">
    <property type="protein sequence ID" value="VEL28867.1"/>
    <property type="molecule type" value="Genomic_DNA"/>
</dbReference>
<evidence type="ECO:0000313" key="2">
    <source>
        <dbReference type="Proteomes" id="UP000784294"/>
    </source>
</evidence>
<gene>
    <name evidence="1" type="ORF">PXEA_LOCUS22307</name>
</gene>
<sequence length="72" mass="7799">MKRVGSWATVSWQPGRPAPVPLAAECERGHGEMGTGEWEGRVECNNLVRKGLPMAAYLKIPPSVTAGGRHCR</sequence>
<protein>
    <submittedName>
        <fullName evidence="1">Uncharacterized protein</fullName>
    </submittedName>
</protein>
<comment type="caution">
    <text evidence="1">The sequence shown here is derived from an EMBL/GenBank/DDBJ whole genome shotgun (WGS) entry which is preliminary data.</text>
</comment>
<dbReference type="AlphaFoldDB" id="A0A3S5A6A9"/>
<organism evidence="1 2">
    <name type="scientific">Protopolystoma xenopodis</name>
    <dbReference type="NCBI Taxonomy" id="117903"/>
    <lineage>
        <taxon>Eukaryota</taxon>
        <taxon>Metazoa</taxon>
        <taxon>Spiralia</taxon>
        <taxon>Lophotrochozoa</taxon>
        <taxon>Platyhelminthes</taxon>
        <taxon>Monogenea</taxon>
        <taxon>Polyopisthocotylea</taxon>
        <taxon>Polystomatidea</taxon>
        <taxon>Polystomatidae</taxon>
        <taxon>Protopolystoma</taxon>
    </lineage>
</organism>
<evidence type="ECO:0000313" key="1">
    <source>
        <dbReference type="EMBL" id="VEL28867.1"/>
    </source>
</evidence>
<accession>A0A3S5A6A9</accession>